<proteinExistence type="predicted"/>
<feature type="region of interest" description="Disordered" evidence="1">
    <location>
        <begin position="56"/>
        <end position="94"/>
    </location>
</feature>
<sequence length="94" mass="10972">MSEEFEKDYTREPSPEYQKGNQLLREVAERIVELKKLVQDNPEITEQLQGTAEYLLSESSKETDAKTPAETIETRERQRPISQEMLDILSRLES</sequence>
<accession>A0A2J0Q8N6</accession>
<evidence type="ECO:0000256" key="1">
    <source>
        <dbReference type="SAM" id="MobiDB-lite"/>
    </source>
</evidence>
<feature type="region of interest" description="Disordered" evidence="1">
    <location>
        <begin position="1"/>
        <end position="22"/>
    </location>
</feature>
<protein>
    <submittedName>
        <fullName evidence="2">Uncharacterized protein</fullName>
    </submittedName>
</protein>
<gene>
    <name evidence="2" type="ORF">COV29_00355</name>
</gene>
<evidence type="ECO:0000313" key="3">
    <source>
        <dbReference type="Proteomes" id="UP000228496"/>
    </source>
</evidence>
<organism evidence="2 3">
    <name type="scientific">Candidatus Yanofskybacteria bacterium CG10_big_fil_rev_8_21_14_0_10_36_16</name>
    <dbReference type="NCBI Taxonomy" id="1975096"/>
    <lineage>
        <taxon>Bacteria</taxon>
        <taxon>Candidatus Yanofskyibacteriota</taxon>
    </lineage>
</organism>
<dbReference type="EMBL" id="PCXQ01000001">
    <property type="protein sequence ID" value="PJE51598.1"/>
    <property type="molecule type" value="Genomic_DNA"/>
</dbReference>
<name>A0A2J0Q8N6_9BACT</name>
<reference evidence="2 3" key="1">
    <citation type="submission" date="2017-09" db="EMBL/GenBank/DDBJ databases">
        <title>Depth-based differentiation of microbial function through sediment-hosted aquifers and enrichment of novel symbionts in the deep terrestrial subsurface.</title>
        <authorList>
            <person name="Probst A.J."/>
            <person name="Ladd B."/>
            <person name="Jarett J.K."/>
            <person name="Geller-Mcgrath D.E."/>
            <person name="Sieber C.M."/>
            <person name="Emerson J.B."/>
            <person name="Anantharaman K."/>
            <person name="Thomas B.C."/>
            <person name="Malmstrom R."/>
            <person name="Stieglmeier M."/>
            <person name="Klingl A."/>
            <person name="Woyke T."/>
            <person name="Ryan C.M."/>
            <person name="Banfield J.F."/>
        </authorList>
    </citation>
    <scope>NUCLEOTIDE SEQUENCE [LARGE SCALE GENOMIC DNA]</scope>
    <source>
        <strain evidence="2">CG10_big_fil_rev_8_21_14_0_10_36_16</strain>
    </source>
</reference>
<evidence type="ECO:0000313" key="2">
    <source>
        <dbReference type="EMBL" id="PJE51598.1"/>
    </source>
</evidence>
<feature type="compositionally biased region" description="Basic and acidic residues" evidence="1">
    <location>
        <begin position="59"/>
        <end position="79"/>
    </location>
</feature>
<comment type="caution">
    <text evidence="2">The sequence shown here is derived from an EMBL/GenBank/DDBJ whole genome shotgun (WGS) entry which is preliminary data.</text>
</comment>
<dbReference type="Proteomes" id="UP000228496">
    <property type="component" value="Unassembled WGS sequence"/>
</dbReference>
<dbReference type="AlphaFoldDB" id="A0A2J0Q8N6"/>